<dbReference type="Pfam" id="PF18263">
    <property type="entry name" value="WHD_MCM6"/>
    <property type="match status" value="1"/>
</dbReference>
<feature type="compositionally biased region" description="Polar residues" evidence="7">
    <location>
        <begin position="180"/>
        <end position="191"/>
    </location>
</feature>
<dbReference type="Proteomes" id="UP000515908">
    <property type="component" value="Chromosome 12"/>
</dbReference>
<keyword evidence="6" id="KW-0131">Cell cycle</keyword>
<evidence type="ECO:0000256" key="4">
    <source>
        <dbReference type="ARBA" id="ARBA00022806"/>
    </source>
</evidence>
<reference evidence="10 11" key="1">
    <citation type="submission" date="2020-08" db="EMBL/GenBank/DDBJ databases">
        <authorList>
            <person name="Newling K."/>
            <person name="Davey J."/>
            <person name="Forrester S."/>
        </authorList>
    </citation>
    <scope>NUCLEOTIDE SEQUENCE [LARGE SCALE GENOMIC DNA]</scope>
    <source>
        <strain evidence="11">Crithidia deanei Carvalho (ATCC PRA-265)</strain>
    </source>
</reference>
<organism evidence="10 11">
    <name type="scientific">Angomonas deanei</name>
    <dbReference type="NCBI Taxonomy" id="59799"/>
    <lineage>
        <taxon>Eukaryota</taxon>
        <taxon>Discoba</taxon>
        <taxon>Euglenozoa</taxon>
        <taxon>Kinetoplastea</taxon>
        <taxon>Metakinetoplastina</taxon>
        <taxon>Trypanosomatida</taxon>
        <taxon>Trypanosomatidae</taxon>
        <taxon>Strigomonadinae</taxon>
        <taxon>Angomonas</taxon>
    </lineage>
</organism>
<name>A0A7G2CIJ1_9TRYP</name>
<evidence type="ECO:0000256" key="2">
    <source>
        <dbReference type="ARBA" id="ARBA00008010"/>
    </source>
</evidence>
<evidence type="ECO:0000256" key="5">
    <source>
        <dbReference type="ARBA" id="ARBA00023242"/>
    </source>
</evidence>
<dbReference type="InterPro" id="IPR027417">
    <property type="entry name" value="P-loop_NTPase"/>
</dbReference>
<keyword evidence="3" id="KW-0235">DNA replication</keyword>
<keyword evidence="4" id="KW-0378">Hydrolase</keyword>
<dbReference type="VEuPathDB" id="TriTrypDB:ADEAN_000626400"/>
<dbReference type="Gene3D" id="1.20.58.870">
    <property type="match status" value="1"/>
</dbReference>
<dbReference type="InterPro" id="IPR031327">
    <property type="entry name" value="MCM"/>
</dbReference>
<dbReference type="GO" id="GO:0005634">
    <property type="term" value="C:nucleus"/>
    <property type="evidence" value="ECO:0007669"/>
    <property type="project" value="UniProtKB-SubCell"/>
</dbReference>
<dbReference type="SUPFAM" id="SSF52540">
    <property type="entry name" value="P-loop containing nucleoside triphosphate hydrolases"/>
    <property type="match status" value="1"/>
</dbReference>
<dbReference type="InterPro" id="IPR041562">
    <property type="entry name" value="MCM_lid"/>
</dbReference>
<evidence type="ECO:0000259" key="9">
    <source>
        <dbReference type="Pfam" id="PF18263"/>
    </source>
</evidence>
<dbReference type="GO" id="GO:0042555">
    <property type="term" value="C:MCM complex"/>
    <property type="evidence" value="ECO:0007669"/>
    <property type="project" value="TreeGrafter"/>
</dbReference>
<evidence type="ECO:0000256" key="3">
    <source>
        <dbReference type="ARBA" id="ARBA00022705"/>
    </source>
</evidence>
<dbReference type="EMBL" id="LR877156">
    <property type="protein sequence ID" value="CAD2218771.1"/>
    <property type="molecule type" value="Genomic_DNA"/>
</dbReference>
<evidence type="ECO:0000313" key="11">
    <source>
        <dbReference type="Proteomes" id="UP000515908"/>
    </source>
</evidence>
<evidence type="ECO:0000313" key="10">
    <source>
        <dbReference type="EMBL" id="CAD2218771.1"/>
    </source>
</evidence>
<dbReference type="GO" id="GO:1990518">
    <property type="term" value="F:single-stranded 3'-5' DNA helicase activity"/>
    <property type="evidence" value="ECO:0007669"/>
    <property type="project" value="TreeGrafter"/>
</dbReference>
<feature type="domain" description="MCM AAA-lid" evidence="8">
    <location>
        <begin position="51"/>
        <end position="135"/>
    </location>
</feature>
<evidence type="ECO:0000259" key="8">
    <source>
        <dbReference type="Pfam" id="PF17855"/>
    </source>
</evidence>
<dbReference type="PANTHER" id="PTHR11630:SF43">
    <property type="entry name" value="DNA REPLICATION LICENSING FACTOR MCM6"/>
    <property type="match status" value="1"/>
</dbReference>
<dbReference type="InterPro" id="IPR041024">
    <property type="entry name" value="Mcm6_C"/>
</dbReference>
<proteinExistence type="inferred from homology"/>
<dbReference type="Gene3D" id="3.40.50.300">
    <property type="entry name" value="P-loop containing nucleotide triphosphate hydrolases"/>
    <property type="match status" value="1"/>
</dbReference>
<evidence type="ECO:0000256" key="7">
    <source>
        <dbReference type="SAM" id="MobiDB-lite"/>
    </source>
</evidence>
<dbReference type="GO" id="GO:0003697">
    <property type="term" value="F:single-stranded DNA binding"/>
    <property type="evidence" value="ECO:0007669"/>
    <property type="project" value="TreeGrafter"/>
</dbReference>
<keyword evidence="4" id="KW-0547">Nucleotide-binding</keyword>
<dbReference type="PANTHER" id="PTHR11630">
    <property type="entry name" value="DNA REPLICATION LICENSING FACTOR MCM FAMILY MEMBER"/>
    <property type="match status" value="1"/>
</dbReference>
<dbReference type="GO" id="GO:0000727">
    <property type="term" value="P:double-strand break repair via break-induced replication"/>
    <property type="evidence" value="ECO:0007669"/>
    <property type="project" value="TreeGrafter"/>
</dbReference>
<keyword evidence="4" id="KW-0067">ATP-binding</keyword>
<keyword evidence="11" id="KW-1185">Reference proteome</keyword>
<comment type="subcellular location">
    <subcellularLocation>
        <location evidence="1">Nucleus</location>
    </subcellularLocation>
</comment>
<dbReference type="GO" id="GO:1902969">
    <property type="term" value="P:mitotic DNA replication"/>
    <property type="evidence" value="ECO:0007669"/>
    <property type="project" value="TreeGrafter"/>
</dbReference>
<evidence type="ECO:0000256" key="1">
    <source>
        <dbReference type="ARBA" id="ARBA00004123"/>
    </source>
</evidence>
<keyword evidence="4" id="KW-0347">Helicase</keyword>
<feature type="region of interest" description="Disordered" evidence="7">
    <location>
        <begin position="149"/>
        <end position="191"/>
    </location>
</feature>
<accession>A0A7G2CIJ1</accession>
<sequence length="291" mass="32744">MTAPIMSRFDLMFVIVDDTGEDADFAIADQLLRLHRHGGMAVRPPLSTEDFHLYLRYARSLTPRLTPAASQLITAAYRDLRLQDSLSNRSKVYRVTTRLLESMIRMSEATAKLFLSDDVQPSHVEVALELMRQSLSTLDMTEVELADNLGADQSSTAEQTATTTVKQELNTTAGAAPTEESASTVETPSTTAQQRRVVITADHYFSIVNRIVARLQTLGEENAPTRQELVSWYLEQVRSLNRTQLETELRYVDLVVHKMIAEGKVMEVELIEGEPARVYLDPNYVPDITQR</sequence>
<dbReference type="OrthoDB" id="1744952at2759"/>
<dbReference type="GO" id="GO:0005524">
    <property type="term" value="F:ATP binding"/>
    <property type="evidence" value="ECO:0007669"/>
    <property type="project" value="InterPro"/>
</dbReference>
<dbReference type="Pfam" id="PF17855">
    <property type="entry name" value="MCM_lid"/>
    <property type="match status" value="1"/>
</dbReference>
<dbReference type="AlphaFoldDB" id="A0A7G2CIJ1"/>
<gene>
    <name evidence="10" type="ORF">ADEAN_000626400</name>
</gene>
<protein>
    <submittedName>
        <fullName evidence="10">MCM AAA-lid domain/MCM6 C-terminal winged-helix domain containing protein, putative</fullName>
    </submittedName>
</protein>
<feature type="domain" description="Mcm6 C-terminal winged-helix" evidence="9">
    <location>
        <begin position="196"/>
        <end position="269"/>
    </location>
</feature>
<feature type="compositionally biased region" description="Low complexity" evidence="7">
    <location>
        <begin position="153"/>
        <end position="164"/>
    </location>
</feature>
<comment type="similarity">
    <text evidence="2">Belongs to the MCM family.</text>
</comment>
<evidence type="ECO:0000256" key="6">
    <source>
        <dbReference type="ARBA" id="ARBA00023306"/>
    </source>
</evidence>
<keyword evidence="5" id="KW-0539">Nucleus</keyword>